<feature type="domain" description="PAS" evidence="11">
    <location>
        <begin position="37"/>
        <end position="79"/>
    </location>
</feature>
<evidence type="ECO:0000256" key="7">
    <source>
        <dbReference type="ARBA" id="ARBA00022840"/>
    </source>
</evidence>
<dbReference type="InterPro" id="IPR000014">
    <property type="entry name" value="PAS"/>
</dbReference>
<dbReference type="InterPro" id="IPR005467">
    <property type="entry name" value="His_kinase_dom"/>
</dbReference>
<evidence type="ECO:0000256" key="1">
    <source>
        <dbReference type="ARBA" id="ARBA00000085"/>
    </source>
</evidence>
<reference evidence="13 14" key="1">
    <citation type="submission" date="2022-04" db="EMBL/GenBank/DDBJ databases">
        <title>Complete genome of Methanothermobacter tenebrarum strain RMAS.</title>
        <authorList>
            <person name="Nakamura K."/>
            <person name="Oshima K."/>
            <person name="Hattori M."/>
            <person name="Kamagata Y."/>
            <person name="Takamizawa K."/>
        </authorList>
    </citation>
    <scope>NUCLEOTIDE SEQUENCE [LARGE SCALE GENOMIC DNA]</scope>
    <source>
        <strain evidence="13 14">RMAS</strain>
    </source>
</reference>
<feature type="domain" description="PAC" evidence="12">
    <location>
        <begin position="104"/>
        <end position="154"/>
    </location>
</feature>
<dbReference type="PROSITE" id="PS50113">
    <property type="entry name" value="PAC"/>
    <property type="match status" value="1"/>
</dbReference>
<dbReference type="PANTHER" id="PTHR41523">
    <property type="entry name" value="TWO-COMPONENT SYSTEM SENSOR PROTEIN"/>
    <property type="match status" value="1"/>
</dbReference>
<sequence length="352" mass="40692">MPSTDKDWQHLKKAIMGFGGKSVRKSYYPQLKNTLHKLQRFKTLLDHTRDLIFLVEADGKIVDVNKSTLINLEYSRDDITSIFDIIPKKYHENFKKILSRREKISIEAPLLKKDGSLILTEMNLDTVKFNEDDYAVIVARDIRQRKELEDELRRSLEEKKVLLKEIHHRVKNNLQIISSLLSLQSMTENMKNGTFKETQDRIRSMALIHEQLYQSEDLARINFRKYLEKLIKNLLHSYSAGKSINIKLDVEDLYLDIDTTIPLGLIINELVTNALKYAFNGRNQGTIYIKFKRVGDSLELRVMDDGIGFPVDKLQESKSLGLKLVNILVGQLRGKISVKGHDGSCFRIVFKG</sequence>
<dbReference type="NCBIfam" id="TIGR00229">
    <property type="entry name" value="sensory_box"/>
    <property type="match status" value="1"/>
</dbReference>
<feature type="coiled-coil region" evidence="9">
    <location>
        <begin position="138"/>
        <end position="165"/>
    </location>
</feature>
<dbReference type="RefSeq" id="WP_248564902.1">
    <property type="nucleotide sequence ID" value="NZ_AP025698.1"/>
</dbReference>
<dbReference type="Gene3D" id="3.30.565.10">
    <property type="entry name" value="Histidine kinase-like ATPase, C-terminal domain"/>
    <property type="match status" value="1"/>
</dbReference>
<dbReference type="InterPro" id="IPR003594">
    <property type="entry name" value="HATPase_dom"/>
</dbReference>
<dbReference type="InterPro" id="IPR011495">
    <property type="entry name" value="Sig_transdc_His_kin_sub2_dim/P"/>
</dbReference>
<keyword evidence="4" id="KW-0808">Transferase</keyword>
<evidence type="ECO:0000256" key="5">
    <source>
        <dbReference type="ARBA" id="ARBA00022741"/>
    </source>
</evidence>
<dbReference type="GO" id="GO:0016301">
    <property type="term" value="F:kinase activity"/>
    <property type="evidence" value="ECO:0007669"/>
    <property type="project" value="UniProtKB-KW"/>
</dbReference>
<proteinExistence type="predicted"/>
<dbReference type="EC" id="2.7.13.3" evidence="2"/>
<dbReference type="CDD" id="cd00130">
    <property type="entry name" value="PAS"/>
    <property type="match status" value="1"/>
</dbReference>
<dbReference type="Pfam" id="PF13426">
    <property type="entry name" value="PAS_9"/>
    <property type="match status" value="1"/>
</dbReference>
<dbReference type="EMBL" id="AP025698">
    <property type="protein sequence ID" value="BDH79057.1"/>
    <property type="molecule type" value="Genomic_DNA"/>
</dbReference>
<keyword evidence="14" id="KW-1185">Reference proteome</keyword>
<dbReference type="SMART" id="SM00387">
    <property type="entry name" value="HATPase_c"/>
    <property type="match status" value="1"/>
</dbReference>
<dbReference type="PROSITE" id="PS50109">
    <property type="entry name" value="HIS_KIN"/>
    <property type="match status" value="1"/>
</dbReference>
<dbReference type="InterPro" id="IPR035965">
    <property type="entry name" value="PAS-like_dom_sf"/>
</dbReference>
<keyword evidence="8" id="KW-0843">Virulence</keyword>
<dbReference type="SUPFAM" id="SSF55785">
    <property type="entry name" value="PYP-like sensor domain (PAS domain)"/>
    <property type="match status" value="1"/>
</dbReference>
<dbReference type="PROSITE" id="PS50112">
    <property type="entry name" value="PAS"/>
    <property type="match status" value="1"/>
</dbReference>
<feature type="domain" description="Histidine kinase" evidence="10">
    <location>
        <begin position="165"/>
        <end position="352"/>
    </location>
</feature>
<evidence type="ECO:0000259" key="11">
    <source>
        <dbReference type="PROSITE" id="PS50112"/>
    </source>
</evidence>
<dbReference type="InterPro" id="IPR000700">
    <property type="entry name" value="PAS-assoc_C"/>
</dbReference>
<dbReference type="InterPro" id="IPR036890">
    <property type="entry name" value="HATPase_C_sf"/>
</dbReference>
<evidence type="ECO:0000256" key="3">
    <source>
        <dbReference type="ARBA" id="ARBA00022553"/>
    </source>
</evidence>
<evidence type="ECO:0000256" key="8">
    <source>
        <dbReference type="ARBA" id="ARBA00023026"/>
    </source>
</evidence>
<name>A0ABM7YCM9_9EURY</name>
<gene>
    <name evidence="13" type="ORF">MTTB_04360</name>
</gene>
<evidence type="ECO:0000256" key="4">
    <source>
        <dbReference type="ARBA" id="ARBA00022679"/>
    </source>
</evidence>
<dbReference type="Pfam" id="PF02518">
    <property type="entry name" value="HATPase_c"/>
    <property type="match status" value="1"/>
</dbReference>
<protein>
    <recommendedName>
        <fullName evidence="2">histidine kinase</fullName>
        <ecNumber evidence="2">2.7.13.3</ecNumber>
    </recommendedName>
</protein>
<dbReference type="PANTHER" id="PTHR41523:SF8">
    <property type="entry name" value="ETHYLENE RESPONSE SENSOR PROTEIN"/>
    <property type="match status" value="1"/>
</dbReference>
<keyword evidence="9" id="KW-0175">Coiled coil</keyword>
<dbReference type="Gene3D" id="3.30.450.20">
    <property type="entry name" value="PAS domain"/>
    <property type="match status" value="1"/>
</dbReference>
<keyword evidence="6 13" id="KW-0418">Kinase</keyword>
<evidence type="ECO:0000313" key="13">
    <source>
        <dbReference type="EMBL" id="BDH79057.1"/>
    </source>
</evidence>
<evidence type="ECO:0000256" key="2">
    <source>
        <dbReference type="ARBA" id="ARBA00012438"/>
    </source>
</evidence>
<keyword evidence="7" id="KW-0067">ATP-binding</keyword>
<evidence type="ECO:0000313" key="14">
    <source>
        <dbReference type="Proteomes" id="UP000831817"/>
    </source>
</evidence>
<accession>A0ABM7YCM9</accession>
<keyword evidence="5" id="KW-0547">Nucleotide-binding</keyword>
<organism evidence="13 14">
    <name type="scientific">Methanothermobacter tenebrarum</name>
    <dbReference type="NCBI Taxonomy" id="680118"/>
    <lineage>
        <taxon>Archaea</taxon>
        <taxon>Methanobacteriati</taxon>
        <taxon>Methanobacteriota</taxon>
        <taxon>Methanomada group</taxon>
        <taxon>Methanobacteria</taxon>
        <taxon>Methanobacteriales</taxon>
        <taxon>Methanobacteriaceae</taxon>
        <taxon>Methanothermobacter</taxon>
    </lineage>
</organism>
<dbReference type="SMART" id="SM00091">
    <property type="entry name" value="PAS"/>
    <property type="match status" value="1"/>
</dbReference>
<evidence type="ECO:0000256" key="6">
    <source>
        <dbReference type="ARBA" id="ARBA00022777"/>
    </source>
</evidence>
<dbReference type="SUPFAM" id="SSF55874">
    <property type="entry name" value="ATPase domain of HSP90 chaperone/DNA topoisomerase II/histidine kinase"/>
    <property type="match status" value="1"/>
</dbReference>
<dbReference type="GeneID" id="71964948"/>
<comment type="catalytic activity">
    <reaction evidence="1">
        <text>ATP + protein L-histidine = ADP + protein N-phospho-L-histidine.</text>
        <dbReference type="EC" id="2.7.13.3"/>
    </reaction>
</comment>
<evidence type="ECO:0000256" key="9">
    <source>
        <dbReference type="SAM" id="Coils"/>
    </source>
</evidence>
<evidence type="ECO:0000259" key="12">
    <source>
        <dbReference type="PROSITE" id="PS50113"/>
    </source>
</evidence>
<dbReference type="Proteomes" id="UP000831817">
    <property type="component" value="Chromosome"/>
</dbReference>
<keyword evidence="3" id="KW-0597">Phosphoprotein</keyword>
<dbReference type="Pfam" id="PF07568">
    <property type="entry name" value="HisKA_2"/>
    <property type="match status" value="1"/>
</dbReference>
<evidence type="ECO:0000259" key="10">
    <source>
        <dbReference type="PROSITE" id="PS50109"/>
    </source>
</evidence>